<comment type="similarity">
    <text evidence="2">Belongs to the AB hydrolase superfamily. Lipase family.</text>
</comment>
<comment type="function">
    <text evidence="2">Acylhydrolase that catalyzes the hydrolysis of phospholipids at the sn-1 position.</text>
</comment>
<comment type="caution">
    <text evidence="3">The sequence shown here is derived from an EMBL/GenBank/DDBJ whole genome shotgun (WGS) entry which is preliminary data.</text>
</comment>
<name>A0ABR2QPB7_9ROSI</name>
<evidence type="ECO:0000313" key="3">
    <source>
        <dbReference type="EMBL" id="KAK9002503.1"/>
    </source>
</evidence>
<sequence length="149" mass="16807">MVLLYFLMSSLGVKELLKFGLYNKFGCLAIVDESIIRWYRYVDEYGNDKSFQDIGKYQDGCDLITISEVGDGVGSATFRGLSSCHNMGVYLHGVAIKDIKVNTPVEQLDHDIALVNKHSGRVRDDYELPPNWWAGENHRGMVQGDEDGR</sequence>
<dbReference type="InterPro" id="IPR033556">
    <property type="entry name" value="PLA"/>
</dbReference>
<dbReference type="Proteomes" id="UP001396334">
    <property type="component" value="Unassembled WGS sequence"/>
</dbReference>
<dbReference type="Gene3D" id="3.40.50.1820">
    <property type="entry name" value="alpha/beta hydrolase"/>
    <property type="match status" value="1"/>
</dbReference>
<dbReference type="PANTHER" id="PTHR31828">
    <property type="entry name" value="PHOSPHOLIPASE A1-IIGAMMA"/>
    <property type="match status" value="1"/>
</dbReference>
<keyword evidence="2" id="KW-0443">Lipid metabolism</keyword>
<accession>A0ABR2QPB7</accession>
<keyword evidence="2" id="KW-0442">Lipid degradation</keyword>
<proteinExistence type="inferred from homology"/>
<keyword evidence="1 2" id="KW-0378">Hydrolase</keyword>
<evidence type="ECO:0000256" key="1">
    <source>
        <dbReference type="ARBA" id="ARBA00022801"/>
    </source>
</evidence>
<keyword evidence="4" id="KW-1185">Reference proteome</keyword>
<protein>
    <recommendedName>
        <fullName evidence="2">Phospholipase A1</fullName>
        <ecNumber evidence="2">3.1.1.-</ecNumber>
    </recommendedName>
</protein>
<dbReference type="EMBL" id="JBBPBN010000035">
    <property type="protein sequence ID" value="KAK9002503.1"/>
    <property type="molecule type" value="Genomic_DNA"/>
</dbReference>
<dbReference type="InterPro" id="IPR029058">
    <property type="entry name" value="AB_hydrolase_fold"/>
</dbReference>
<dbReference type="EC" id="3.1.1.-" evidence="2"/>
<reference evidence="3 4" key="1">
    <citation type="journal article" date="2024" name="G3 (Bethesda)">
        <title>Genome assembly of Hibiscus sabdariffa L. provides insights into metabolisms of medicinal natural products.</title>
        <authorList>
            <person name="Kim T."/>
        </authorList>
    </citation>
    <scope>NUCLEOTIDE SEQUENCE [LARGE SCALE GENOMIC DNA]</scope>
    <source>
        <strain evidence="3">TK-2024</strain>
        <tissue evidence="3">Old leaves</tissue>
    </source>
</reference>
<evidence type="ECO:0000256" key="2">
    <source>
        <dbReference type="RuleBase" id="RU367093"/>
    </source>
</evidence>
<dbReference type="PANTHER" id="PTHR31828:SF20">
    <property type="entry name" value="PHOSPHOLIPASE A1"/>
    <property type="match status" value="1"/>
</dbReference>
<evidence type="ECO:0000313" key="4">
    <source>
        <dbReference type="Proteomes" id="UP001396334"/>
    </source>
</evidence>
<organism evidence="3 4">
    <name type="scientific">Hibiscus sabdariffa</name>
    <name type="common">roselle</name>
    <dbReference type="NCBI Taxonomy" id="183260"/>
    <lineage>
        <taxon>Eukaryota</taxon>
        <taxon>Viridiplantae</taxon>
        <taxon>Streptophyta</taxon>
        <taxon>Embryophyta</taxon>
        <taxon>Tracheophyta</taxon>
        <taxon>Spermatophyta</taxon>
        <taxon>Magnoliopsida</taxon>
        <taxon>eudicotyledons</taxon>
        <taxon>Gunneridae</taxon>
        <taxon>Pentapetalae</taxon>
        <taxon>rosids</taxon>
        <taxon>malvids</taxon>
        <taxon>Malvales</taxon>
        <taxon>Malvaceae</taxon>
        <taxon>Malvoideae</taxon>
        <taxon>Hibiscus</taxon>
    </lineage>
</organism>
<gene>
    <name evidence="3" type="ORF">V6N11_025177</name>
</gene>